<accession>R8BP69</accession>
<dbReference type="OrthoDB" id="275936at2759"/>
<dbReference type="EMBL" id="KB933041">
    <property type="protein sequence ID" value="EOO01136.1"/>
    <property type="molecule type" value="Genomic_DNA"/>
</dbReference>
<dbReference type="AlphaFoldDB" id="R8BP69"/>
<evidence type="ECO:0008006" key="3">
    <source>
        <dbReference type="Google" id="ProtNLM"/>
    </source>
</evidence>
<evidence type="ECO:0000313" key="1">
    <source>
        <dbReference type="EMBL" id="EOO01136.1"/>
    </source>
</evidence>
<dbReference type="PANTHER" id="PTHR37845:SF1">
    <property type="entry name" value="SEQUENCE ORPHAN"/>
    <property type="match status" value="1"/>
</dbReference>
<organism evidence="1 2">
    <name type="scientific">Phaeoacremonium minimum (strain UCR-PA7)</name>
    <name type="common">Esca disease fungus</name>
    <name type="synonym">Togninia minima</name>
    <dbReference type="NCBI Taxonomy" id="1286976"/>
    <lineage>
        <taxon>Eukaryota</taxon>
        <taxon>Fungi</taxon>
        <taxon>Dikarya</taxon>
        <taxon>Ascomycota</taxon>
        <taxon>Pezizomycotina</taxon>
        <taxon>Sordariomycetes</taxon>
        <taxon>Sordariomycetidae</taxon>
        <taxon>Togniniales</taxon>
        <taxon>Togniniaceae</taxon>
        <taxon>Phaeoacremonium</taxon>
    </lineage>
</organism>
<gene>
    <name evidence="1" type="ORF">UCRPA7_3422</name>
</gene>
<keyword evidence="2" id="KW-1185">Reference proteome</keyword>
<dbReference type="HOGENOM" id="CLU_054095_1_0_1"/>
<dbReference type="Proteomes" id="UP000014074">
    <property type="component" value="Unassembled WGS sequence"/>
</dbReference>
<dbReference type="KEGG" id="tmn:UCRPA7_3422"/>
<sequence>MPERDDKLSAVTPQFKLESPAKLPIPTPKIDMAAKLERKWNTKNLGLRLGVDAVAAASAAALIAPVVSIIDKSVMENASGRATLLTSVKASLRTLFLRPHTMLFSKPLALIFMTYGGTYLTANSLDTATSTVKNKPATTVTAGPAKFVSSSTANVCLGIYKDQVYARMFGPAGVVSRVPFSSYSLFALRDCITIFASFNVPLLMGPVVTEFLPKQVEKLVSGHTIVQFVAPAAVQLMSTPPHLLGLDMYNRPGLLGWKDRWLQVQKNWAISVAARICRIVPAYGVGGVVNVKVRRGLMEKLV</sequence>
<name>R8BP69_PHAM7</name>
<reference evidence="2" key="1">
    <citation type="journal article" date="2013" name="Genome Announc.">
        <title>Draft genome sequence of the ascomycete Phaeoacremonium aleophilum strain UCR-PA7, a causal agent of the esca disease complex in grapevines.</title>
        <authorList>
            <person name="Blanco-Ulate B."/>
            <person name="Rolshausen P."/>
            <person name="Cantu D."/>
        </authorList>
    </citation>
    <scope>NUCLEOTIDE SEQUENCE [LARGE SCALE GENOMIC DNA]</scope>
    <source>
        <strain evidence="2">UCR-PA7</strain>
    </source>
</reference>
<dbReference type="InterPro" id="IPR038781">
    <property type="entry name" value="C365.16-ike"/>
</dbReference>
<dbReference type="PANTHER" id="PTHR37845">
    <property type="entry name" value="SEQUENCE ORPHAN"/>
    <property type="match status" value="1"/>
</dbReference>
<dbReference type="GO" id="GO:0005739">
    <property type="term" value="C:mitochondrion"/>
    <property type="evidence" value="ECO:0007669"/>
    <property type="project" value="TreeGrafter"/>
</dbReference>
<protein>
    <recommendedName>
        <fullName evidence="3">Sequence orphan</fullName>
    </recommendedName>
</protein>
<proteinExistence type="predicted"/>
<dbReference type="RefSeq" id="XP_007914114.1">
    <property type="nucleotide sequence ID" value="XM_007915923.1"/>
</dbReference>
<evidence type="ECO:0000313" key="2">
    <source>
        <dbReference type="Proteomes" id="UP000014074"/>
    </source>
</evidence>
<dbReference type="GeneID" id="19323770"/>
<dbReference type="eggNOG" id="ENOG502QWAD">
    <property type="taxonomic scope" value="Eukaryota"/>
</dbReference>